<dbReference type="PANTHER" id="PTHR19879">
    <property type="entry name" value="TRANSCRIPTION INITIATION FACTOR TFIID"/>
    <property type="match status" value="1"/>
</dbReference>
<reference evidence="3 4" key="1">
    <citation type="journal article" date="2018" name="Plant J.">
        <title>Genome sequences of Chlorella sorokiniana UTEX 1602 and Micractinium conductrix SAG 241.80: implications to maltose excretion by a green alga.</title>
        <authorList>
            <person name="Arriola M.B."/>
            <person name="Velmurugan N."/>
            <person name="Zhang Y."/>
            <person name="Plunkett M.H."/>
            <person name="Hondzo H."/>
            <person name="Barney B.M."/>
        </authorList>
    </citation>
    <scope>NUCLEOTIDE SEQUENCE [LARGE SCALE GENOMIC DNA]</scope>
    <source>
        <strain evidence="3 4">SAG 241.80</strain>
    </source>
</reference>
<dbReference type="EMBL" id="LHPF02000024">
    <property type="protein sequence ID" value="PSC69796.1"/>
    <property type="molecule type" value="Genomic_DNA"/>
</dbReference>
<dbReference type="SUPFAM" id="SSF50978">
    <property type="entry name" value="WD40 repeat-like"/>
    <property type="match status" value="1"/>
</dbReference>
<dbReference type="PANTHER" id="PTHR19879:SF9">
    <property type="entry name" value="TRANSCRIPTION INITIATION FACTOR TFIID SUBUNIT 5"/>
    <property type="match status" value="1"/>
</dbReference>
<dbReference type="InterPro" id="IPR001680">
    <property type="entry name" value="WD40_rpt"/>
</dbReference>
<comment type="caution">
    <text evidence="3">The sequence shown here is derived from an EMBL/GenBank/DDBJ whole genome shotgun (WGS) entry which is preliminary data.</text>
</comment>
<dbReference type="Pfam" id="PF00400">
    <property type="entry name" value="WD40"/>
    <property type="match status" value="1"/>
</dbReference>
<dbReference type="Gene3D" id="2.130.10.10">
    <property type="entry name" value="YVTN repeat-like/Quinoprotein amine dehydrogenase"/>
    <property type="match status" value="2"/>
</dbReference>
<evidence type="ECO:0000313" key="4">
    <source>
        <dbReference type="Proteomes" id="UP000239649"/>
    </source>
</evidence>
<sequence length="604" mass="60670">MKAQLLLAPAPAPLGSAAAVVRAAADPSGLCVAAATAGGTLHLLPLQQEETWAAADAYALTLLPASGPGEALVQPWAALALLPGGAVAGGLLCAQRGSARLLFCQHPAPALELGQPGAEAFLLGCHPDAITAVAASPCGTLALSGDAGGALRLWGLADGQQLAAVAASAAAPITCAEFLPAGGAATAHEGRSMVCVWKASAERGLELAAELEAAGAGGSSGARRAVSALAAAGGLLAAGCSDGATLLWQRSSSSGQFAQQALLPASAPAAVQALAFSTDASLLAAAAGRTVSICCTTSAEQLACAQLAAAPAALLWSRDGTLLALMQDGTLQKLGQPEQQVVAPPAEVDPSAAAPLTIGSRPRKSVRFAAPTDQPALAHPTTSAAAAVSAVGGLEALAALLHVVPPKPPEQQRGELQPAEVLALAVEERDASLPLPATRRQRFGLLTRRRVPAAGEQPARPRNTSLLLAQRAQQLEAQVIATASAPLPQEQVLAARRRAANAATTLPPGATLFGPLPPPAPAPPRSPRLSPIKAAALAGARKQLGERWVAEQAEVRPALEAVWAAEDAERARRAQQPGLPPPPPLLVPLPDPKSLVADLLGLRL</sequence>
<evidence type="ECO:0000256" key="1">
    <source>
        <dbReference type="PROSITE-ProRule" id="PRU00221"/>
    </source>
</evidence>
<feature type="region of interest" description="Disordered" evidence="2">
    <location>
        <begin position="568"/>
        <end position="590"/>
    </location>
</feature>
<proteinExistence type="predicted"/>
<organism evidence="3 4">
    <name type="scientific">Micractinium conductrix</name>
    <dbReference type="NCBI Taxonomy" id="554055"/>
    <lineage>
        <taxon>Eukaryota</taxon>
        <taxon>Viridiplantae</taxon>
        <taxon>Chlorophyta</taxon>
        <taxon>core chlorophytes</taxon>
        <taxon>Trebouxiophyceae</taxon>
        <taxon>Chlorellales</taxon>
        <taxon>Chlorellaceae</taxon>
        <taxon>Chlorella clade</taxon>
        <taxon>Micractinium</taxon>
    </lineage>
</organism>
<dbReference type="OrthoDB" id="10687096at2759"/>
<keyword evidence="1" id="KW-0853">WD repeat</keyword>
<keyword evidence="4" id="KW-1185">Reference proteome</keyword>
<dbReference type="SMART" id="SM00320">
    <property type="entry name" value="WD40"/>
    <property type="match status" value="4"/>
</dbReference>
<dbReference type="Proteomes" id="UP000239649">
    <property type="component" value="Unassembled WGS sequence"/>
</dbReference>
<dbReference type="PROSITE" id="PS50082">
    <property type="entry name" value="WD_REPEATS_2"/>
    <property type="match status" value="1"/>
</dbReference>
<name>A0A2P6V6S9_9CHLO</name>
<accession>A0A2P6V6S9</accession>
<dbReference type="STRING" id="554055.A0A2P6V6S9"/>
<evidence type="ECO:0000313" key="3">
    <source>
        <dbReference type="EMBL" id="PSC69796.1"/>
    </source>
</evidence>
<feature type="compositionally biased region" description="Pro residues" evidence="2">
    <location>
        <begin position="515"/>
        <end position="526"/>
    </location>
</feature>
<protein>
    <submittedName>
        <fullName evidence="3">HET protein</fullName>
    </submittedName>
</protein>
<feature type="compositionally biased region" description="Pro residues" evidence="2">
    <location>
        <begin position="578"/>
        <end position="590"/>
    </location>
</feature>
<evidence type="ECO:0000256" key="2">
    <source>
        <dbReference type="SAM" id="MobiDB-lite"/>
    </source>
</evidence>
<dbReference type="InterPro" id="IPR036322">
    <property type="entry name" value="WD40_repeat_dom_sf"/>
</dbReference>
<feature type="repeat" description="WD" evidence="1">
    <location>
        <begin position="123"/>
        <end position="164"/>
    </location>
</feature>
<gene>
    <name evidence="3" type="ORF">C2E20_6695</name>
</gene>
<dbReference type="AlphaFoldDB" id="A0A2P6V6S9"/>
<dbReference type="InterPro" id="IPR015943">
    <property type="entry name" value="WD40/YVTN_repeat-like_dom_sf"/>
</dbReference>
<feature type="region of interest" description="Disordered" evidence="2">
    <location>
        <begin position="506"/>
        <end position="527"/>
    </location>
</feature>